<reference evidence="2 3" key="1">
    <citation type="submission" date="2020-08" db="EMBL/GenBank/DDBJ databases">
        <authorList>
            <person name="Newling K."/>
            <person name="Davey J."/>
            <person name="Forrester S."/>
        </authorList>
    </citation>
    <scope>NUCLEOTIDE SEQUENCE [LARGE SCALE GENOMIC DNA]</scope>
    <source>
        <strain evidence="3">Crithidia deanei Carvalho (ATCC PRA-265)</strain>
    </source>
</reference>
<dbReference type="Proteomes" id="UP000515908">
    <property type="component" value="Chromosome 16"/>
</dbReference>
<evidence type="ECO:0000313" key="3">
    <source>
        <dbReference type="Proteomes" id="UP000515908"/>
    </source>
</evidence>
<name>A0A7G2CK90_9TRYP</name>
<sequence length="177" mass="19896">MDEVSIHPPEAASKRSSVVSYPESPRSLRSPRQINFVNEGKDVWDTREKPVVFTARKESLKDVFDGSRRRVSEFNPPKSIMSPSAGRRRSTRVSLSAKPAEPVPKRFSMYMPSSPSRRRSTSRNNVAAVSSLDDLYQESMPPPLSSSLLLSETAPAASTRRMEGINRRISLLEEEFK</sequence>
<evidence type="ECO:0000313" key="2">
    <source>
        <dbReference type="EMBL" id="CAD2220288.1"/>
    </source>
</evidence>
<dbReference type="EMBL" id="LR877160">
    <property type="protein sequence ID" value="CAD2220288.1"/>
    <property type="molecule type" value="Genomic_DNA"/>
</dbReference>
<dbReference type="AlphaFoldDB" id="A0A7G2CK90"/>
<protein>
    <submittedName>
        <fullName evidence="2">Uncharacterized protein</fullName>
    </submittedName>
</protein>
<accession>A0A7G2CK90</accession>
<keyword evidence="3" id="KW-1185">Reference proteome</keyword>
<feature type="region of interest" description="Disordered" evidence="1">
    <location>
        <begin position="67"/>
        <end position="149"/>
    </location>
</feature>
<feature type="compositionally biased region" description="Low complexity" evidence="1">
    <location>
        <begin position="106"/>
        <end position="115"/>
    </location>
</feature>
<organism evidence="2 3">
    <name type="scientific">Angomonas deanei</name>
    <dbReference type="NCBI Taxonomy" id="59799"/>
    <lineage>
        <taxon>Eukaryota</taxon>
        <taxon>Discoba</taxon>
        <taxon>Euglenozoa</taxon>
        <taxon>Kinetoplastea</taxon>
        <taxon>Metakinetoplastina</taxon>
        <taxon>Trypanosomatida</taxon>
        <taxon>Trypanosomatidae</taxon>
        <taxon>Strigomonadinae</taxon>
        <taxon>Angomonas</taxon>
    </lineage>
</organism>
<gene>
    <name evidence="2" type="ORF">ADEAN_000780300</name>
</gene>
<dbReference type="VEuPathDB" id="TriTrypDB:ADEAN_000780300"/>
<feature type="region of interest" description="Disordered" evidence="1">
    <location>
        <begin position="1"/>
        <end position="29"/>
    </location>
</feature>
<proteinExistence type="predicted"/>
<evidence type="ECO:0000256" key="1">
    <source>
        <dbReference type="SAM" id="MobiDB-lite"/>
    </source>
</evidence>